<evidence type="ECO:0000313" key="5">
    <source>
        <dbReference type="EMBL" id="KAK1402211.1"/>
    </source>
</evidence>
<dbReference type="PANTHER" id="PTHR23309">
    <property type="entry name" value="3-HYDROXYACYL-COA DEHYROGENASE"/>
    <property type="match status" value="1"/>
</dbReference>
<dbReference type="InterPro" id="IPR006176">
    <property type="entry name" value="3-OHacyl-CoA_DH_NAD-bd"/>
</dbReference>
<protein>
    <recommendedName>
        <fullName evidence="4">3-hydroxyacyl-CoA dehydrogenase NAD binding domain-containing protein</fullName>
    </recommendedName>
</protein>
<evidence type="ECO:0000259" key="4">
    <source>
        <dbReference type="Pfam" id="PF02737"/>
    </source>
</evidence>
<sequence length="169" mass="18599">MSGKLLLTASLVIHSVYHHYLFRPVDVIPLLQIVRTEKTSLQVIVDLIDVGQKIGKTPVVVGNTLLIAGHEMPPRETRDVVPAEELPSLQDQEKPMGKLTDKSNVYAFGTILLELLWGRKVADGIVIDILIMHGHPGRTIGSKWGFDVSMTKAVDGGYLFLVLVQILSP</sequence>
<evidence type="ECO:0000256" key="2">
    <source>
        <dbReference type="ARBA" id="ARBA00023239"/>
    </source>
</evidence>
<dbReference type="Proteomes" id="UP001237642">
    <property type="component" value="Unassembled WGS sequence"/>
</dbReference>
<dbReference type="GO" id="GO:0016829">
    <property type="term" value="F:lyase activity"/>
    <property type="evidence" value="ECO:0007669"/>
    <property type="project" value="UniProtKB-KW"/>
</dbReference>
<name>A0AAD8NB84_9APIA</name>
<dbReference type="GO" id="GO:0006635">
    <property type="term" value="P:fatty acid beta-oxidation"/>
    <property type="evidence" value="ECO:0007669"/>
    <property type="project" value="TreeGrafter"/>
</dbReference>
<evidence type="ECO:0000256" key="1">
    <source>
        <dbReference type="ARBA" id="ARBA00023235"/>
    </source>
</evidence>
<dbReference type="Pfam" id="PF02737">
    <property type="entry name" value="3HCDH_N"/>
    <property type="match status" value="1"/>
</dbReference>
<reference evidence="5" key="2">
    <citation type="submission" date="2023-05" db="EMBL/GenBank/DDBJ databases">
        <authorList>
            <person name="Schelkunov M.I."/>
        </authorList>
    </citation>
    <scope>NUCLEOTIDE SEQUENCE</scope>
    <source>
        <strain evidence="5">Hsosn_3</strain>
        <tissue evidence="5">Leaf</tissue>
    </source>
</reference>
<keyword evidence="1" id="KW-0413">Isomerase</keyword>
<dbReference type="AlphaFoldDB" id="A0AAD8NB84"/>
<keyword evidence="2" id="KW-0456">Lyase</keyword>
<proteinExistence type="predicted"/>
<dbReference type="GO" id="GO:0003857">
    <property type="term" value="F:(3S)-3-hydroxyacyl-CoA dehydrogenase (NAD+) activity"/>
    <property type="evidence" value="ECO:0007669"/>
    <property type="project" value="TreeGrafter"/>
</dbReference>
<organism evidence="5 6">
    <name type="scientific">Heracleum sosnowskyi</name>
    <dbReference type="NCBI Taxonomy" id="360622"/>
    <lineage>
        <taxon>Eukaryota</taxon>
        <taxon>Viridiplantae</taxon>
        <taxon>Streptophyta</taxon>
        <taxon>Embryophyta</taxon>
        <taxon>Tracheophyta</taxon>
        <taxon>Spermatophyta</taxon>
        <taxon>Magnoliopsida</taxon>
        <taxon>eudicotyledons</taxon>
        <taxon>Gunneridae</taxon>
        <taxon>Pentapetalae</taxon>
        <taxon>asterids</taxon>
        <taxon>campanulids</taxon>
        <taxon>Apiales</taxon>
        <taxon>Apiaceae</taxon>
        <taxon>Apioideae</taxon>
        <taxon>apioid superclade</taxon>
        <taxon>Tordylieae</taxon>
        <taxon>Tordyliinae</taxon>
        <taxon>Heracleum</taxon>
    </lineage>
</organism>
<keyword evidence="6" id="KW-1185">Reference proteome</keyword>
<dbReference type="GO" id="GO:0070403">
    <property type="term" value="F:NAD+ binding"/>
    <property type="evidence" value="ECO:0007669"/>
    <property type="project" value="InterPro"/>
</dbReference>
<dbReference type="Gene3D" id="3.40.50.720">
    <property type="entry name" value="NAD(P)-binding Rossmann-like Domain"/>
    <property type="match status" value="1"/>
</dbReference>
<dbReference type="GO" id="GO:0005777">
    <property type="term" value="C:peroxisome"/>
    <property type="evidence" value="ECO:0007669"/>
    <property type="project" value="TreeGrafter"/>
</dbReference>
<evidence type="ECO:0000313" key="6">
    <source>
        <dbReference type="Proteomes" id="UP001237642"/>
    </source>
</evidence>
<reference evidence="5" key="1">
    <citation type="submission" date="2023-02" db="EMBL/GenBank/DDBJ databases">
        <title>Genome of toxic invasive species Heracleum sosnowskyi carries increased number of genes despite the absence of recent whole-genome duplications.</title>
        <authorList>
            <person name="Schelkunov M."/>
            <person name="Shtratnikova V."/>
            <person name="Makarenko M."/>
            <person name="Klepikova A."/>
            <person name="Omelchenko D."/>
            <person name="Novikova G."/>
            <person name="Obukhova E."/>
            <person name="Bogdanov V."/>
            <person name="Penin A."/>
            <person name="Logacheva M."/>
        </authorList>
    </citation>
    <scope>NUCLEOTIDE SEQUENCE</scope>
    <source>
        <strain evidence="5">Hsosn_3</strain>
        <tissue evidence="5">Leaf</tissue>
    </source>
</reference>
<comment type="caution">
    <text evidence="5">The sequence shown here is derived from an EMBL/GenBank/DDBJ whole genome shotgun (WGS) entry which is preliminary data.</text>
</comment>
<evidence type="ECO:0000256" key="3">
    <source>
        <dbReference type="ARBA" id="ARBA00023268"/>
    </source>
</evidence>
<gene>
    <name evidence="5" type="ORF">POM88_001816</name>
</gene>
<dbReference type="GO" id="GO:0016853">
    <property type="term" value="F:isomerase activity"/>
    <property type="evidence" value="ECO:0007669"/>
    <property type="project" value="UniProtKB-KW"/>
</dbReference>
<feature type="domain" description="3-hydroxyacyl-CoA dehydrogenase NAD binding" evidence="4">
    <location>
        <begin position="19"/>
        <end position="63"/>
    </location>
</feature>
<dbReference type="PANTHER" id="PTHR23309:SF9">
    <property type="entry name" value="PEROXISOMAL FATTY ACID BETA-OXIDATION MULTIFUNCTIONAL PROTEIN MFP2"/>
    <property type="match status" value="1"/>
</dbReference>
<accession>A0AAD8NB84</accession>
<keyword evidence="3" id="KW-0511">Multifunctional enzyme</keyword>
<dbReference type="EMBL" id="JAUIZM010000001">
    <property type="protein sequence ID" value="KAK1402211.1"/>
    <property type="molecule type" value="Genomic_DNA"/>
</dbReference>